<dbReference type="EMBL" id="MN740169">
    <property type="protein sequence ID" value="QHT91792.1"/>
    <property type="molecule type" value="Genomic_DNA"/>
</dbReference>
<dbReference type="InterPro" id="IPR029044">
    <property type="entry name" value="Nucleotide-diphossugar_trans"/>
</dbReference>
<protein>
    <recommendedName>
        <fullName evidence="1">Glycosyltransferase 2-like domain-containing protein</fullName>
    </recommendedName>
</protein>
<dbReference type="AlphaFoldDB" id="A0A6C0IFT5"/>
<dbReference type="PANTHER" id="PTHR43630">
    <property type="entry name" value="POLY-BETA-1,6-N-ACETYL-D-GLUCOSAMINE SYNTHASE"/>
    <property type="match status" value="1"/>
</dbReference>
<dbReference type="PANTHER" id="PTHR43630:SF2">
    <property type="entry name" value="GLYCOSYLTRANSFERASE"/>
    <property type="match status" value="1"/>
</dbReference>
<evidence type="ECO:0000313" key="2">
    <source>
        <dbReference type="EMBL" id="QHT91792.1"/>
    </source>
</evidence>
<evidence type="ECO:0000259" key="1">
    <source>
        <dbReference type="Pfam" id="PF00535"/>
    </source>
</evidence>
<feature type="domain" description="Glycosyltransferase 2-like" evidence="1">
    <location>
        <begin position="17"/>
        <end position="105"/>
    </location>
</feature>
<dbReference type="InterPro" id="IPR011990">
    <property type="entry name" value="TPR-like_helical_dom_sf"/>
</dbReference>
<organism evidence="2">
    <name type="scientific">viral metagenome</name>
    <dbReference type="NCBI Taxonomy" id="1070528"/>
    <lineage>
        <taxon>unclassified sequences</taxon>
        <taxon>metagenomes</taxon>
        <taxon>organismal metagenomes</taxon>
    </lineage>
</organism>
<sequence length="680" mass="79889">MELIESTNTSPTLCLNMIVKNESKIITRLLESVLSVIDCYCICDTGSTDNTVELIQDFFSKKNINGKIVNEPFKNFAHNRNFALKSCLGMSDYVLFLDADMIIKVNNFDKKSLLQNDYFYILQGNDNFYYQNTRIIKNNGLFNYVGVTHEYISAPHNSKSAHIEKDKIFIIDIGDGGSKNDKYERDIRLLTDAIVLEPKNERYNFYLANSYHDSGKFEEAIKTYQKRIELGGWDQEVWYSYYRIGLCYKSLSKMEQAICAWMNGYNFSQIRVENLYEIIHYYRNTSKHKLAEIFYNIARNVLSKNINRDSFLFLHNDVYTHKIDYEYTIFAFYNNVKNINEEIIKILNNSNDISIYSNLFSNMKFYKQVLSASKKFNFSNSTKINVNNEIINFNSSSSSLIKSKNNGYIMNIRYVNYVINNDGCYLNCEKNIITYNKYIELDNNFIVTNEKMFESIYDGRRYIGTEDVRIFNDSETDDLLFIGTGYHSNNKVGVVNGKYDTNKNILEYNEIKSSFSKNDCEKNWVYVDYKKSSHVIYNWHPLHICKINPETNLLDLIETKEMPLIFSHARGSTCGYKYTKYRVLNDDQISLNIEETEIWFILHLNSYEQLRQYYHMFAIFDASLNLLRYSAPFKFDGAPIEYCLSLVVEDDSVLINYSNWDRTTTIGVYDKKYIDSLIKY</sequence>
<name>A0A6C0IFT5_9ZZZZ</name>
<reference evidence="2" key="1">
    <citation type="journal article" date="2020" name="Nature">
        <title>Giant virus diversity and host interactions through global metagenomics.</title>
        <authorList>
            <person name="Schulz F."/>
            <person name="Roux S."/>
            <person name="Paez-Espino D."/>
            <person name="Jungbluth S."/>
            <person name="Walsh D.A."/>
            <person name="Denef V.J."/>
            <person name="McMahon K.D."/>
            <person name="Konstantinidis K.T."/>
            <person name="Eloe-Fadrosh E.A."/>
            <person name="Kyrpides N.C."/>
            <person name="Woyke T."/>
        </authorList>
    </citation>
    <scope>NUCLEOTIDE SEQUENCE</scope>
    <source>
        <strain evidence="2">GVMAG-M-3300023184-86</strain>
    </source>
</reference>
<dbReference type="SUPFAM" id="SSF48452">
    <property type="entry name" value="TPR-like"/>
    <property type="match status" value="1"/>
</dbReference>
<accession>A0A6C0IFT5</accession>
<dbReference type="InterPro" id="IPR001173">
    <property type="entry name" value="Glyco_trans_2-like"/>
</dbReference>
<dbReference type="Gene3D" id="1.25.40.10">
    <property type="entry name" value="Tetratricopeptide repeat domain"/>
    <property type="match status" value="1"/>
</dbReference>
<dbReference type="SUPFAM" id="SSF53448">
    <property type="entry name" value="Nucleotide-diphospho-sugar transferases"/>
    <property type="match status" value="1"/>
</dbReference>
<dbReference type="Gene3D" id="3.90.550.10">
    <property type="entry name" value="Spore Coat Polysaccharide Biosynthesis Protein SpsA, Chain A"/>
    <property type="match status" value="1"/>
</dbReference>
<proteinExistence type="predicted"/>
<dbReference type="Pfam" id="PF00535">
    <property type="entry name" value="Glycos_transf_2"/>
    <property type="match status" value="1"/>
</dbReference>